<name>A0A1H0ER13_9BACI</name>
<dbReference type="Pfam" id="PF01613">
    <property type="entry name" value="Flavin_Reduct"/>
    <property type="match status" value="1"/>
</dbReference>
<dbReference type="PANTHER" id="PTHR30466:SF1">
    <property type="entry name" value="FMN REDUCTASE (NADH) RUTF"/>
    <property type="match status" value="1"/>
</dbReference>
<dbReference type="AlphaFoldDB" id="A0A1H0ER13"/>
<dbReference type="GO" id="GO:0010181">
    <property type="term" value="F:FMN binding"/>
    <property type="evidence" value="ECO:0007669"/>
    <property type="project" value="InterPro"/>
</dbReference>
<protein>
    <submittedName>
        <fullName evidence="3">NADH-FMN oxidoreductase RutF, flavin reductase (DIM6/NTAB) family</fullName>
    </submittedName>
</protein>
<sequence>MDSRTFRNAMGRFATGVTIVTTEVGRETHGMTANAFMSVSLDPKLVTISIDHKAKMLEQINQSQQFAVSILSEEQMDVSMHFANQKDCPDAVQFEYISGVPIINNALAAVVCDVEQSFEVGDHTLFIGKVLEIKLTEGNPLAFFEGKYGSYQPV</sequence>
<accession>A0A1H0ER13</accession>
<keyword evidence="1" id="KW-0560">Oxidoreductase</keyword>
<gene>
    <name evidence="3" type="ORF">SAMN05216498_0031</name>
</gene>
<dbReference type="SUPFAM" id="SSF50475">
    <property type="entry name" value="FMN-binding split barrel"/>
    <property type="match status" value="1"/>
</dbReference>
<dbReference type="InterPro" id="IPR002563">
    <property type="entry name" value="Flavin_Rdtase-like_dom"/>
</dbReference>
<dbReference type="GO" id="GO:0042602">
    <property type="term" value="F:riboflavin reductase (NADPH) activity"/>
    <property type="evidence" value="ECO:0007669"/>
    <property type="project" value="TreeGrafter"/>
</dbReference>
<dbReference type="RefSeq" id="WP_093857597.1">
    <property type="nucleotide sequence ID" value="NZ_BJVZ01000007.1"/>
</dbReference>
<evidence type="ECO:0000313" key="4">
    <source>
        <dbReference type="Proteomes" id="UP000199334"/>
    </source>
</evidence>
<evidence type="ECO:0000256" key="1">
    <source>
        <dbReference type="ARBA" id="ARBA00023002"/>
    </source>
</evidence>
<dbReference type="EMBL" id="FNIG01000010">
    <property type="protein sequence ID" value="SDN84907.1"/>
    <property type="molecule type" value="Genomic_DNA"/>
</dbReference>
<dbReference type="OrthoDB" id="9792858at2"/>
<dbReference type="PANTHER" id="PTHR30466">
    <property type="entry name" value="FLAVIN REDUCTASE"/>
    <property type="match status" value="1"/>
</dbReference>
<dbReference type="InterPro" id="IPR050268">
    <property type="entry name" value="NADH-dep_flavin_reductase"/>
</dbReference>
<feature type="domain" description="Flavin reductase like" evidence="2">
    <location>
        <begin position="10"/>
        <end position="150"/>
    </location>
</feature>
<keyword evidence="4" id="KW-1185">Reference proteome</keyword>
<dbReference type="Gene3D" id="2.30.110.10">
    <property type="entry name" value="Electron Transport, Fmn-binding Protein, Chain A"/>
    <property type="match status" value="1"/>
</dbReference>
<reference evidence="3 4" key="1">
    <citation type="submission" date="2016-10" db="EMBL/GenBank/DDBJ databases">
        <authorList>
            <person name="de Groot N.N."/>
        </authorList>
    </citation>
    <scope>NUCLEOTIDE SEQUENCE [LARGE SCALE GENOMIC DNA]</scope>
    <source>
        <strain evidence="3 4">CGMCC 1.3442</strain>
    </source>
</reference>
<evidence type="ECO:0000313" key="3">
    <source>
        <dbReference type="EMBL" id="SDN84907.1"/>
    </source>
</evidence>
<dbReference type="SMART" id="SM00903">
    <property type="entry name" value="Flavin_Reduct"/>
    <property type="match status" value="1"/>
</dbReference>
<dbReference type="STRING" id="237069.SAMN05216498_0031"/>
<dbReference type="InterPro" id="IPR012349">
    <property type="entry name" value="Split_barrel_FMN-bd"/>
</dbReference>
<proteinExistence type="predicted"/>
<dbReference type="Proteomes" id="UP000199334">
    <property type="component" value="Unassembled WGS sequence"/>
</dbReference>
<organism evidence="3 4">
    <name type="scientific">Tenuibacillus multivorans</name>
    <dbReference type="NCBI Taxonomy" id="237069"/>
    <lineage>
        <taxon>Bacteria</taxon>
        <taxon>Bacillati</taxon>
        <taxon>Bacillota</taxon>
        <taxon>Bacilli</taxon>
        <taxon>Bacillales</taxon>
        <taxon>Bacillaceae</taxon>
        <taxon>Tenuibacillus</taxon>
    </lineage>
</organism>
<evidence type="ECO:0000259" key="2">
    <source>
        <dbReference type="SMART" id="SM00903"/>
    </source>
</evidence>